<dbReference type="SUPFAM" id="SSF52540">
    <property type="entry name" value="P-loop containing nucleoside triphosphate hydrolases"/>
    <property type="match status" value="1"/>
</dbReference>
<dbReference type="Gene3D" id="3.40.50.300">
    <property type="entry name" value="P-loop containing nucleotide triphosphate hydrolases"/>
    <property type="match status" value="1"/>
</dbReference>
<dbReference type="Proteomes" id="UP000664357">
    <property type="component" value="Unassembled WGS sequence"/>
</dbReference>
<dbReference type="InterPro" id="IPR027417">
    <property type="entry name" value="P-loop_NTPase"/>
</dbReference>
<dbReference type="EMBL" id="JAFREL020000001">
    <property type="protein sequence ID" value="MEO1770067.1"/>
    <property type="molecule type" value="Genomic_DNA"/>
</dbReference>
<reference evidence="6 7" key="1">
    <citation type="submission" date="2024-02" db="EMBL/GenBank/DDBJ databases">
        <title>The Genome Sequence of Enterococcus sp. DIV0159.</title>
        <authorList>
            <person name="Earl A."/>
            <person name="Manson A."/>
            <person name="Gilmore M."/>
            <person name="Sanders J."/>
            <person name="Shea T."/>
            <person name="Howe W."/>
            <person name="Livny J."/>
            <person name="Cuomo C."/>
            <person name="Neafsey D."/>
            <person name="Birren B."/>
        </authorList>
    </citation>
    <scope>NUCLEOTIDE SEQUENCE [LARGE SCALE GENOMIC DNA]</scope>
    <source>
        <strain evidence="6 7">665A</strain>
    </source>
</reference>
<dbReference type="InterPro" id="IPR003439">
    <property type="entry name" value="ABC_transporter-like_ATP-bd"/>
</dbReference>
<dbReference type="InterPro" id="IPR003593">
    <property type="entry name" value="AAA+_ATPase"/>
</dbReference>
<proteinExistence type="predicted"/>
<evidence type="ECO:0000313" key="7">
    <source>
        <dbReference type="Proteomes" id="UP000664357"/>
    </source>
</evidence>
<keyword evidence="7" id="KW-1185">Reference proteome</keyword>
<dbReference type="Pfam" id="PF00005">
    <property type="entry name" value="ABC_tran"/>
    <property type="match status" value="1"/>
</dbReference>
<feature type="domain" description="ABC transporter" evidence="5">
    <location>
        <begin position="4"/>
        <end position="228"/>
    </location>
</feature>
<accession>A0ABV0EQK5</accession>
<dbReference type="SMART" id="SM00382">
    <property type="entry name" value="AAA"/>
    <property type="match status" value="1"/>
</dbReference>
<evidence type="ECO:0000256" key="3">
    <source>
        <dbReference type="ARBA" id="ARBA00022741"/>
    </source>
</evidence>
<evidence type="ECO:0000259" key="5">
    <source>
        <dbReference type="PROSITE" id="PS50893"/>
    </source>
</evidence>
<dbReference type="RefSeq" id="WP_207701471.1">
    <property type="nucleotide sequence ID" value="NZ_JAFREL020000001.1"/>
</dbReference>
<evidence type="ECO:0000256" key="4">
    <source>
        <dbReference type="ARBA" id="ARBA00022840"/>
    </source>
</evidence>
<organism evidence="6 7">
    <name type="scientific">Candidatus Enterococcus ferrettii</name>
    <dbReference type="NCBI Taxonomy" id="2815324"/>
    <lineage>
        <taxon>Bacteria</taxon>
        <taxon>Bacillati</taxon>
        <taxon>Bacillota</taxon>
        <taxon>Bacilli</taxon>
        <taxon>Lactobacillales</taxon>
        <taxon>Enterococcaceae</taxon>
        <taxon>Enterococcus</taxon>
    </lineage>
</organism>
<keyword evidence="1" id="KW-0813">Transport</keyword>
<evidence type="ECO:0000256" key="1">
    <source>
        <dbReference type="ARBA" id="ARBA00022448"/>
    </source>
</evidence>
<dbReference type="InterPro" id="IPR050107">
    <property type="entry name" value="ABC_carbohydrate_import_ATPase"/>
</dbReference>
<keyword evidence="4" id="KW-0067">ATP-binding</keyword>
<protein>
    <recommendedName>
        <fullName evidence="5">ABC transporter domain-containing protein</fullName>
    </recommendedName>
</protein>
<keyword evidence="3" id="KW-0547">Nucleotide-binding</keyword>
<sequence length="229" mass="25291">MRQLLLKNVSYSTNRPAIELIHQLNAEFLPGKVYLILGNAQSGKTTLLSLLAGLMTCSEGAITFDGQDLAEMNRDDYRAGKVSCLFQSGMLVKDTPLANLALEAIIAQQEVPTSELNRVLQQVGLTPVQIKTAVHKLDKKTQQLVSLAKLMVSKSPLVLLDEPAQLFSELNLEETLDELSDFCREHKKCLIIASQSKNTVKFADELWGLNGGKLLFIKEQQVIKKGGVR</sequence>
<dbReference type="PROSITE" id="PS50893">
    <property type="entry name" value="ABC_TRANSPORTER_2"/>
    <property type="match status" value="1"/>
</dbReference>
<name>A0ABV0EQK5_9ENTE</name>
<comment type="caution">
    <text evidence="6">The sequence shown here is derived from an EMBL/GenBank/DDBJ whole genome shotgun (WGS) entry which is preliminary data.</text>
</comment>
<keyword evidence="2" id="KW-0677">Repeat</keyword>
<evidence type="ECO:0000313" key="6">
    <source>
        <dbReference type="EMBL" id="MEO1770067.1"/>
    </source>
</evidence>
<dbReference type="PANTHER" id="PTHR43790">
    <property type="entry name" value="CARBOHYDRATE TRANSPORT ATP-BINDING PROTEIN MG119-RELATED"/>
    <property type="match status" value="1"/>
</dbReference>
<dbReference type="PANTHER" id="PTHR43790:SF9">
    <property type="entry name" value="GALACTOFURANOSE TRANSPORTER ATP-BINDING PROTEIN YTFR"/>
    <property type="match status" value="1"/>
</dbReference>
<gene>
    <name evidence="6" type="ORF">JZO67_002018</name>
</gene>
<evidence type="ECO:0000256" key="2">
    <source>
        <dbReference type="ARBA" id="ARBA00022737"/>
    </source>
</evidence>